<dbReference type="AlphaFoldDB" id="A0AAW7JJV5"/>
<keyword evidence="4" id="KW-0132">Cell division</keyword>
<gene>
    <name evidence="3" type="ORF">QVN81_11485</name>
    <name evidence="4" type="ORF">QVN84_09470</name>
</gene>
<dbReference type="Proteomes" id="UP001167831">
    <property type="component" value="Unassembled WGS sequence"/>
</dbReference>
<dbReference type="Proteomes" id="UP001168478">
    <property type="component" value="Unassembled WGS sequence"/>
</dbReference>
<feature type="region of interest" description="Disordered" evidence="1">
    <location>
        <begin position="270"/>
        <end position="309"/>
    </location>
</feature>
<feature type="transmembrane region" description="Helical" evidence="2">
    <location>
        <begin position="9"/>
        <end position="28"/>
    </location>
</feature>
<protein>
    <submittedName>
        <fullName evidence="4">Cell division protein FtsQ</fullName>
    </submittedName>
</protein>
<reference evidence="4" key="1">
    <citation type="submission" date="2023-06" db="EMBL/GenBank/DDBJ databases">
        <authorList>
            <person name="Zeman M."/>
            <person name="Kubasova T."/>
            <person name="Jahodarova E."/>
            <person name="Nykrynova M."/>
            <person name="Rychlik I."/>
        </authorList>
    </citation>
    <scope>NUCLEOTIDE SEQUENCE</scope>
    <source>
        <strain evidence="4">ET15</strain>
        <strain evidence="3">ET37</strain>
    </source>
</reference>
<reference evidence="4" key="2">
    <citation type="submission" date="2023-08" db="EMBL/GenBank/DDBJ databases">
        <title>Identification and characterization of horizontal gene transfer across gut microbiota members of farm animals based on homology search.</title>
        <authorList>
            <person name="Schwarzerova J."/>
            <person name="Nykrynova M."/>
            <person name="Jureckova K."/>
            <person name="Cejkova D."/>
            <person name="Rychlik I."/>
        </authorList>
    </citation>
    <scope>NUCLEOTIDE SEQUENCE</scope>
    <source>
        <strain evidence="4">ET15</strain>
        <strain evidence="3">ET37</strain>
    </source>
</reference>
<accession>A0AAW7JJV5</accession>
<comment type="caution">
    <text evidence="4">The sequence shown here is derived from an EMBL/GenBank/DDBJ whole genome shotgun (WGS) entry which is preliminary data.</text>
</comment>
<feature type="compositionally biased region" description="Polar residues" evidence="1">
    <location>
        <begin position="275"/>
        <end position="285"/>
    </location>
</feature>
<keyword evidence="4" id="KW-0131">Cell cycle</keyword>
<dbReference type="PROSITE" id="PS00018">
    <property type="entry name" value="EF_HAND_1"/>
    <property type="match status" value="1"/>
</dbReference>
<dbReference type="RefSeq" id="WP_021993042.1">
    <property type="nucleotide sequence ID" value="NZ_CALUKV010000003.1"/>
</dbReference>
<feature type="compositionally biased region" description="Basic and acidic residues" evidence="1">
    <location>
        <begin position="292"/>
        <end position="303"/>
    </location>
</feature>
<keyword evidence="2" id="KW-1133">Transmembrane helix</keyword>
<dbReference type="EMBL" id="JAUEIF010000008">
    <property type="protein sequence ID" value="MDN0025742.1"/>
    <property type="molecule type" value="Genomic_DNA"/>
</dbReference>
<evidence type="ECO:0000256" key="2">
    <source>
        <dbReference type="SAM" id="Phobius"/>
    </source>
</evidence>
<keyword evidence="5" id="KW-1185">Reference proteome</keyword>
<evidence type="ECO:0000313" key="3">
    <source>
        <dbReference type="EMBL" id="MDN0023631.1"/>
    </source>
</evidence>
<name>A0AAW7JJV5_9BACT</name>
<organism evidence="4 6">
    <name type="scientific">Leyella lascolaii</name>
    <dbReference type="NCBI Taxonomy" id="1776379"/>
    <lineage>
        <taxon>Bacteria</taxon>
        <taxon>Pseudomonadati</taxon>
        <taxon>Bacteroidota</taxon>
        <taxon>Bacteroidia</taxon>
        <taxon>Bacteroidales</taxon>
        <taxon>Prevotellaceae</taxon>
        <taxon>Leyella</taxon>
    </lineage>
</organism>
<keyword evidence="2" id="KW-0812">Transmembrane</keyword>
<sequence>MKLNWKRTFIILTDVVLGIYIVLAFTAFNKPDETAKKCTRVNISIADESNNGFITVAEIKKRLVAGGIYPKGQPLRYVDARKIEERLKMSPFVKTAECYKTQDGQVFINITQLLPVIRIKADNGDDYYVDDKNSVMPNSSYVSNLIIASGSITPGFATNYISPMGKTLMANDVWRNLVEQIHVLPGGGVELVPRVGDHIVYIGRLPDFQKGVSHEKLISDYVSNKMTRLVKFYKYGLSHAGWNRYSYVNLEFDNQIICKKRPHRTVVYKPHPAPQTVNAHPSETTVKPAAGRQERTQKQQQTEHKKKTL</sequence>
<proteinExistence type="predicted"/>
<keyword evidence="2" id="KW-0472">Membrane</keyword>
<evidence type="ECO:0000313" key="6">
    <source>
        <dbReference type="Proteomes" id="UP001168478"/>
    </source>
</evidence>
<dbReference type="InterPro" id="IPR018247">
    <property type="entry name" value="EF_Hand_1_Ca_BS"/>
</dbReference>
<dbReference type="GO" id="GO:0051301">
    <property type="term" value="P:cell division"/>
    <property type="evidence" value="ECO:0007669"/>
    <property type="project" value="UniProtKB-KW"/>
</dbReference>
<evidence type="ECO:0000256" key="1">
    <source>
        <dbReference type="SAM" id="MobiDB-lite"/>
    </source>
</evidence>
<dbReference type="EMBL" id="JAUEIE010000015">
    <property type="protein sequence ID" value="MDN0023631.1"/>
    <property type="molecule type" value="Genomic_DNA"/>
</dbReference>
<evidence type="ECO:0000313" key="5">
    <source>
        <dbReference type="Proteomes" id="UP001167831"/>
    </source>
</evidence>
<evidence type="ECO:0000313" key="4">
    <source>
        <dbReference type="EMBL" id="MDN0025742.1"/>
    </source>
</evidence>